<gene>
    <name evidence="3" type="ORF">AAEO50_05565</name>
</gene>
<evidence type="ECO:0000256" key="1">
    <source>
        <dbReference type="ARBA" id="ARBA00005582"/>
    </source>
</evidence>
<comment type="caution">
    <text evidence="3">The sequence shown here is derived from an EMBL/GenBank/DDBJ whole genome shotgun (WGS) entry which is preliminary data.</text>
</comment>
<name>A0ABU9K6N3_9BACI</name>
<comment type="similarity">
    <text evidence="1">Belongs to the Nudix hydrolase family.</text>
</comment>
<sequence>MFIVNVEAAIHRDGKWLLIRRSEKEDHAPGMLSLVGGKCDAEGVSTEILERTLIREVDEEVGIKIGGLTYVNSCSFVTDTGINVIDIVFLCNVESGEPYTKSQDEVDEVLWMSTSEILEREEIARYLKDNIQQAEKKLDAGFFVK</sequence>
<feature type="domain" description="Nudix hydrolase" evidence="2">
    <location>
        <begin position="1"/>
        <end position="135"/>
    </location>
</feature>
<evidence type="ECO:0000313" key="4">
    <source>
        <dbReference type="Proteomes" id="UP001389717"/>
    </source>
</evidence>
<dbReference type="CDD" id="cd02883">
    <property type="entry name" value="NUDIX_Hydrolase"/>
    <property type="match status" value="1"/>
</dbReference>
<dbReference type="InterPro" id="IPR000086">
    <property type="entry name" value="NUDIX_hydrolase_dom"/>
</dbReference>
<dbReference type="SUPFAM" id="SSF55811">
    <property type="entry name" value="Nudix"/>
    <property type="match status" value="1"/>
</dbReference>
<organism evidence="3 4">
    <name type="scientific">Rossellomorea oryzaecorticis</name>
    <dbReference type="NCBI Taxonomy" id="1396505"/>
    <lineage>
        <taxon>Bacteria</taxon>
        <taxon>Bacillati</taxon>
        <taxon>Bacillota</taxon>
        <taxon>Bacilli</taxon>
        <taxon>Bacillales</taxon>
        <taxon>Bacillaceae</taxon>
        <taxon>Rossellomorea</taxon>
    </lineage>
</organism>
<dbReference type="InterPro" id="IPR015797">
    <property type="entry name" value="NUDIX_hydrolase-like_dom_sf"/>
</dbReference>
<evidence type="ECO:0000259" key="2">
    <source>
        <dbReference type="PROSITE" id="PS51462"/>
    </source>
</evidence>
<proteinExistence type="inferred from homology"/>
<dbReference type="PANTHER" id="PTHR43736">
    <property type="entry name" value="ADP-RIBOSE PYROPHOSPHATASE"/>
    <property type="match status" value="1"/>
</dbReference>
<dbReference type="PROSITE" id="PS51462">
    <property type="entry name" value="NUDIX"/>
    <property type="match status" value="1"/>
</dbReference>
<dbReference type="PANTHER" id="PTHR43736:SF1">
    <property type="entry name" value="DIHYDRONEOPTERIN TRIPHOSPHATE DIPHOSPHATASE"/>
    <property type="match status" value="1"/>
</dbReference>
<accession>A0ABU9K6N3</accession>
<dbReference type="Proteomes" id="UP001389717">
    <property type="component" value="Unassembled WGS sequence"/>
</dbReference>
<dbReference type="RefSeq" id="WP_341981338.1">
    <property type="nucleotide sequence ID" value="NZ_JBBYAF010000007.1"/>
</dbReference>
<dbReference type="EMBL" id="JBBYAF010000007">
    <property type="protein sequence ID" value="MEL3971745.1"/>
    <property type="molecule type" value="Genomic_DNA"/>
</dbReference>
<protein>
    <submittedName>
        <fullName evidence="3">NUDIX domain-containing protein</fullName>
    </submittedName>
</protein>
<dbReference type="Pfam" id="PF00293">
    <property type="entry name" value="NUDIX"/>
    <property type="match status" value="1"/>
</dbReference>
<evidence type="ECO:0000313" key="3">
    <source>
        <dbReference type="EMBL" id="MEL3971745.1"/>
    </source>
</evidence>
<keyword evidence="4" id="KW-1185">Reference proteome</keyword>
<reference evidence="3 4" key="1">
    <citation type="submission" date="2024-04" db="EMBL/GenBank/DDBJ databases">
        <title>Bacillus oryzaecorticis sp. nov., a moderately halophilic bacterium isolated from rice husks.</title>
        <authorList>
            <person name="Zhu H.-S."/>
        </authorList>
    </citation>
    <scope>NUCLEOTIDE SEQUENCE [LARGE SCALE GENOMIC DNA]</scope>
    <source>
        <strain evidence="3 4">ZC255</strain>
    </source>
</reference>
<dbReference type="Gene3D" id="3.90.79.10">
    <property type="entry name" value="Nucleoside Triphosphate Pyrophosphohydrolase"/>
    <property type="match status" value="1"/>
</dbReference>